<feature type="region of interest" description="Disordered" evidence="1">
    <location>
        <begin position="36"/>
        <end position="86"/>
    </location>
</feature>
<sequence>MNNYEPESTSIVENNLSHEQLQLLQAIVNADNAAWLDAGHHGPPSTISETEQRGYQQGHHADEMDVDDGHRFESAADIHGEGNNVQ</sequence>
<feature type="compositionally biased region" description="Basic and acidic residues" evidence="1">
    <location>
        <begin position="59"/>
        <end position="80"/>
    </location>
</feature>
<name>E4XIK1_OIKDI</name>
<dbReference type="EMBL" id="FN653055">
    <property type="protein sequence ID" value="CBY10402.1"/>
    <property type="molecule type" value="Genomic_DNA"/>
</dbReference>
<reference evidence="2" key="1">
    <citation type="journal article" date="2010" name="Science">
        <title>Plasticity of animal genome architecture unmasked by rapid evolution of a pelagic tunicate.</title>
        <authorList>
            <person name="Denoeud F."/>
            <person name="Henriet S."/>
            <person name="Mungpakdee S."/>
            <person name="Aury J.M."/>
            <person name="Da Silva C."/>
            <person name="Brinkmann H."/>
            <person name="Mikhaleva J."/>
            <person name="Olsen L.C."/>
            <person name="Jubin C."/>
            <person name="Canestro C."/>
            <person name="Bouquet J.M."/>
            <person name="Danks G."/>
            <person name="Poulain J."/>
            <person name="Campsteijn C."/>
            <person name="Adamski M."/>
            <person name="Cross I."/>
            <person name="Yadetie F."/>
            <person name="Muffato M."/>
            <person name="Louis A."/>
            <person name="Butcher S."/>
            <person name="Tsagkogeorga G."/>
            <person name="Konrad A."/>
            <person name="Singh S."/>
            <person name="Jensen M.F."/>
            <person name="Cong E.H."/>
            <person name="Eikeseth-Otteraa H."/>
            <person name="Noel B."/>
            <person name="Anthouard V."/>
            <person name="Porcel B.M."/>
            <person name="Kachouri-Lafond R."/>
            <person name="Nishino A."/>
            <person name="Ugolini M."/>
            <person name="Chourrout P."/>
            <person name="Nishida H."/>
            <person name="Aasland R."/>
            <person name="Huzurbazar S."/>
            <person name="Westhof E."/>
            <person name="Delsuc F."/>
            <person name="Lehrach H."/>
            <person name="Reinhardt R."/>
            <person name="Weissenbach J."/>
            <person name="Roy S.W."/>
            <person name="Artiguenave F."/>
            <person name="Postlethwait J.H."/>
            <person name="Manak J.R."/>
            <person name="Thompson E.M."/>
            <person name="Jaillon O."/>
            <person name="Du Pasquier L."/>
            <person name="Boudinot P."/>
            <person name="Liberles D.A."/>
            <person name="Volff J.N."/>
            <person name="Philippe H."/>
            <person name="Lenhard B."/>
            <person name="Roest Crollius H."/>
            <person name="Wincker P."/>
            <person name="Chourrout D."/>
        </authorList>
    </citation>
    <scope>NUCLEOTIDE SEQUENCE [LARGE SCALE GENOMIC DNA]</scope>
</reference>
<evidence type="ECO:0000313" key="2">
    <source>
        <dbReference type="EMBL" id="CBY10402.1"/>
    </source>
</evidence>
<proteinExistence type="predicted"/>
<dbReference type="Proteomes" id="UP000001307">
    <property type="component" value="Unassembled WGS sequence"/>
</dbReference>
<dbReference type="AlphaFoldDB" id="E4XIK1"/>
<protein>
    <submittedName>
        <fullName evidence="2">Uncharacterized protein</fullName>
    </submittedName>
</protein>
<evidence type="ECO:0000313" key="3">
    <source>
        <dbReference type="Proteomes" id="UP000001307"/>
    </source>
</evidence>
<evidence type="ECO:0000256" key="1">
    <source>
        <dbReference type="SAM" id="MobiDB-lite"/>
    </source>
</evidence>
<keyword evidence="3" id="KW-1185">Reference proteome</keyword>
<feature type="compositionally biased region" description="Polar residues" evidence="1">
    <location>
        <begin position="45"/>
        <end position="55"/>
    </location>
</feature>
<organism evidence="2">
    <name type="scientific">Oikopleura dioica</name>
    <name type="common">Tunicate</name>
    <dbReference type="NCBI Taxonomy" id="34765"/>
    <lineage>
        <taxon>Eukaryota</taxon>
        <taxon>Metazoa</taxon>
        <taxon>Chordata</taxon>
        <taxon>Tunicata</taxon>
        <taxon>Appendicularia</taxon>
        <taxon>Copelata</taxon>
        <taxon>Oikopleuridae</taxon>
        <taxon>Oikopleura</taxon>
    </lineage>
</organism>
<gene>
    <name evidence="2" type="ORF">GSOID_T00012424001</name>
</gene>
<accession>E4XIK1</accession>
<dbReference type="InParanoid" id="E4XIK1"/>